<evidence type="ECO:0000313" key="1">
    <source>
        <dbReference type="EMBL" id="MET3527155.1"/>
    </source>
</evidence>
<dbReference type="EMBL" id="JBEPLU010000001">
    <property type="protein sequence ID" value="MET3527155.1"/>
    <property type="molecule type" value="Genomic_DNA"/>
</dbReference>
<protein>
    <submittedName>
        <fullName evidence="1">Uncharacterized protein</fullName>
    </submittedName>
</protein>
<comment type="caution">
    <text evidence="1">The sequence shown here is derived from an EMBL/GenBank/DDBJ whole genome shotgun (WGS) entry which is preliminary data.</text>
</comment>
<keyword evidence="2" id="KW-1185">Reference proteome</keyword>
<dbReference type="Proteomes" id="UP001549110">
    <property type="component" value="Unassembled WGS sequence"/>
</dbReference>
<gene>
    <name evidence="1" type="ORF">ABID41_002250</name>
</gene>
<accession>A0ABV2EJD3</accession>
<sequence>MRIDQIVDPSVFEERRLLVRRQGKASHLRAERYQPDCRP</sequence>
<evidence type="ECO:0000313" key="2">
    <source>
        <dbReference type="Proteomes" id="UP001549110"/>
    </source>
</evidence>
<proteinExistence type="predicted"/>
<name>A0ABV2EJD3_9CAUL</name>
<reference evidence="1 2" key="1">
    <citation type="submission" date="2024-06" db="EMBL/GenBank/DDBJ databases">
        <title>Genomic Encyclopedia of Type Strains, Phase IV (KMG-IV): sequencing the most valuable type-strain genomes for metagenomic binning, comparative biology and taxonomic classification.</title>
        <authorList>
            <person name="Goeker M."/>
        </authorList>
    </citation>
    <scope>NUCLEOTIDE SEQUENCE [LARGE SCALE GENOMIC DNA]</scope>
    <source>
        <strain evidence="1 2">DSM 17809</strain>
    </source>
</reference>
<organism evidence="1 2">
    <name type="scientific">Phenylobacterium koreense</name>
    <dbReference type="NCBI Taxonomy" id="266125"/>
    <lineage>
        <taxon>Bacteria</taxon>
        <taxon>Pseudomonadati</taxon>
        <taxon>Pseudomonadota</taxon>
        <taxon>Alphaproteobacteria</taxon>
        <taxon>Caulobacterales</taxon>
        <taxon>Caulobacteraceae</taxon>
        <taxon>Phenylobacterium</taxon>
    </lineage>
</organism>